<organism evidence="3 4">
    <name type="scientific">Puniceibacterium sediminis</name>
    <dbReference type="NCBI Taxonomy" id="1608407"/>
    <lineage>
        <taxon>Bacteria</taxon>
        <taxon>Pseudomonadati</taxon>
        <taxon>Pseudomonadota</taxon>
        <taxon>Alphaproteobacteria</taxon>
        <taxon>Rhodobacterales</taxon>
        <taxon>Paracoccaceae</taxon>
        <taxon>Puniceibacterium</taxon>
    </lineage>
</organism>
<evidence type="ECO:0000313" key="3">
    <source>
        <dbReference type="EMBL" id="SNR64425.1"/>
    </source>
</evidence>
<dbReference type="InterPro" id="IPR051396">
    <property type="entry name" value="Bact_Antivir_Def_Nuclease"/>
</dbReference>
<feature type="domain" description="Endonuclease GajA/Old nuclease/RecF-like AAA" evidence="2">
    <location>
        <begin position="1"/>
        <end position="88"/>
    </location>
</feature>
<dbReference type="Pfam" id="PF12476">
    <property type="entry name" value="DUF3696"/>
    <property type="match status" value="1"/>
</dbReference>
<dbReference type="Gene3D" id="3.40.50.300">
    <property type="entry name" value="P-loop containing nucleotide triphosphate hydrolases"/>
    <property type="match status" value="2"/>
</dbReference>
<dbReference type="EMBL" id="FZNN01000014">
    <property type="protein sequence ID" value="SNR64425.1"/>
    <property type="molecule type" value="Genomic_DNA"/>
</dbReference>
<dbReference type="SUPFAM" id="SSF52540">
    <property type="entry name" value="P-loop containing nucleoside triphosphate hydrolases"/>
    <property type="match status" value="1"/>
</dbReference>
<proteinExistence type="predicted"/>
<reference evidence="3 4" key="1">
    <citation type="submission" date="2017-06" db="EMBL/GenBank/DDBJ databases">
        <authorList>
            <person name="Kim H.J."/>
            <person name="Triplett B.A."/>
        </authorList>
    </citation>
    <scope>NUCLEOTIDE SEQUENCE [LARGE SCALE GENOMIC DNA]</scope>
    <source>
        <strain evidence="3 4">DSM 29052</strain>
    </source>
</reference>
<dbReference type="InterPro" id="IPR022532">
    <property type="entry name" value="DUF3696"/>
</dbReference>
<protein>
    <submittedName>
        <fullName evidence="3">AAA ATPase domain-containing protein</fullName>
    </submittedName>
</protein>
<accession>A0A238XZL3</accession>
<dbReference type="Pfam" id="PF13175">
    <property type="entry name" value="AAA_15"/>
    <property type="match status" value="2"/>
</dbReference>
<dbReference type="InterPro" id="IPR041685">
    <property type="entry name" value="AAA_GajA/Old/RecF-like"/>
</dbReference>
<evidence type="ECO:0000259" key="2">
    <source>
        <dbReference type="Pfam" id="PF13175"/>
    </source>
</evidence>
<dbReference type="OrthoDB" id="3322489at2"/>
<gene>
    <name evidence="3" type="ORF">SAMN06265370_1142</name>
</gene>
<feature type="domain" description="DUF3696" evidence="1">
    <location>
        <begin position="572"/>
        <end position="613"/>
    </location>
</feature>
<evidence type="ECO:0000313" key="4">
    <source>
        <dbReference type="Proteomes" id="UP000198417"/>
    </source>
</evidence>
<dbReference type="InterPro" id="IPR027417">
    <property type="entry name" value="P-loop_NTPase"/>
</dbReference>
<keyword evidence="4" id="KW-1185">Reference proteome</keyword>
<dbReference type="RefSeq" id="WP_089271783.1">
    <property type="nucleotide sequence ID" value="NZ_FZNN01000014.1"/>
</dbReference>
<evidence type="ECO:0000259" key="1">
    <source>
        <dbReference type="Pfam" id="PF12476"/>
    </source>
</evidence>
<dbReference type="PANTHER" id="PTHR43581">
    <property type="entry name" value="ATP/GTP PHOSPHATASE"/>
    <property type="match status" value="1"/>
</dbReference>
<dbReference type="AlphaFoldDB" id="A0A238XZL3"/>
<feature type="domain" description="Endonuclease GajA/Old nuclease/RecF-like AAA" evidence="2">
    <location>
        <begin position="482"/>
        <end position="553"/>
    </location>
</feature>
<name>A0A238XZL3_9RHOB</name>
<dbReference type="Proteomes" id="UP000198417">
    <property type="component" value="Unassembled WGS sequence"/>
</dbReference>
<dbReference type="PANTHER" id="PTHR43581:SF2">
    <property type="entry name" value="EXCINUCLEASE ATPASE SUBUNIT"/>
    <property type="match status" value="1"/>
</dbReference>
<sequence>MLRKWSLKNFKSYRDLDKLELSSINVLAGANSSGKSTIIQSILLLKQTLQYGSPDRPVALNGPLLRMGAFSDIRNNASVGEAVGFKFEFDVSEDSNFDESHSTWYRALNSARFSKENSEIQKISAEFSLLDDVEGVEDPPVFKSSNPIMPKFKMSVTSNINEVTRDATVELIRHDATGMDNIEHQGFEYSVRLDKESEAFLFEDLPKAAIAGAFTSSFLPSLMGVRYDAGEKEAKDIVKNLFNPRQSLLSRSSAVSPEDLPPKVIELIREWLDLGSQEQGLFPIGSEPNGDVVEQMQKAVRNSERKRVHRTSLRNVLSSDDAPDPWETASLLELKDDVLRALSNEMGGKRSLVGREPKDIERSSEFLRRFFQEGVRYLGPLRDSPRPVYQPEALESETDVGYRGEHTAAVLDINRRRLVFYHRPPVENLEDDYANVATQHYAQLHEAVVEWLVYLGVADDVVTTDAGVYGNRLQVSTDNQGHLHDLTNVGVGVSQVLPIVVMALLAPKGSLLIFEQPELHLHPKVQARLADLFLALALDGKQMILETHSEYLIDRFRLRVALSDTDSVRPLVNILFSEKANGQSDLTSIDLNEFGGVLKWPKDFFEQSQKDVSRILRATAKRRKNKLKNS</sequence>